<proteinExistence type="predicted"/>
<protein>
    <submittedName>
        <fullName evidence="1">Uncharacterized protein</fullName>
    </submittedName>
</protein>
<evidence type="ECO:0000313" key="1">
    <source>
        <dbReference type="EMBL" id="CAA7045722.1"/>
    </source>
</evidence>
<reference evidence="1" key="1">
    <citation type="submission" date="2020-01" db="EMBL/GenBank/DDBJ databases">
        <authorList>
            <person name="Mishra B."/>
        </authorList>
    </citation>
    <scope>NUCLEOTIDE SEQUENCE [LARGE SCALE GENOMIC DNA]</scope>
</reference>
<gene>
    <name evidence="1" type="ORF">MERR_LOCUS32957</name>
</gene>
<dbReference type="AlphaFoldDB" id="A0A6D2JZJ1"/>
<dbReference type="EMBL" id="CACVBM020001329">
    <property type="protein sequence ID" value="CAA7045722.1"/>
    <property type="molecule type" value="Genomic_DNA"/>
</dbReference>
<accession>A0A6D2JZJ1</accession>
<name>A0A6D2JZJ1_9BRAS</name>
<sequence>MSISGKHSISTTRVLSSSLKDRDRDKVSRTLLSSIAPVHRLRQKDVAVKILMEQDLWYEKFVSDNRVMLKCCLKLDNSQVISVLALKFAVGCKTCQEAISDQCSSSVYGCCHQRYKVGGVERLETSDNAEARGASCLKVQTDLLLALQEELLYPSRLRLPFICAFDFVETDHVSSLDFRSNYAYEMILHLVSWISLKTVICHRTLTNGWIRAPTSTLTETATCLEFLNGSVRYALFGVCSGRCGVMKSK</sequence>
<organism evidence="1 2">
    <name type="scientific">Microthlaspi erraticum</name>
    <dbReference type="NCBI Taxonomy" id="1685480"/>
    <lineage>
        <taxon>Eukaryota</taxon>
        <taxon>Viridiplantae</taxon>
        <taxon>Streptophyta</taxon>
        <taxon>Embryophyta</taxon>
        <taxon>Tracheophyta</taxon>
        <taxon>Spermatophyta</taxon>
        <taxon>Magnoliopsida</taxon>
        <taxon>eudicotyledons</taxon>
        <taxon>Gunneridae</taxon>
        <taxon>Pentapetalae</taxon>
        <taxon>rosids</taxon>
        <taxon>malvids</taxon>
        <taxon>Brassicales</taxon>
        <taxon>Brassicaceae</taxon>
        <taxon>Coluteocarpeae</taxon>
        <taxon>Microthlaspi</taxon>
    </lineage>
</organism>
<keyword evidence="2" id="KW-1185">Reference proteome</keyword>
<evidence type="ECO:0000313" key="2">
    <source>
        <dbReference type="Proteomes" id="UP000467841"/>
    </source>
</evidence>
<comment type="caution">
    <text evidence="1">The sequence shown here is derived from an EMBL/GenBank/DDBJ whole genome shotgun (WGS) entry which is preliminary data.</text>
</comment>
<dbReference type="Proteomes" id="UP000467841">
    <property type="component" value="Unassembled WGS sequence"/>
</dbReference>